<dbReference type="Proteomes" id="UP000183567">
    <property type="component" value="Unassembled WGS sequence"/>
</dbReference>
<dbReference type="STRING" id="180088.A0A1J8QB11"/>
<reference evidence="1 2" key="1">
    <citation type="submission" date="2016-03" db="EMBL/GenBank/DDBJ databases">
        <title>Comparative genomics of the ectomycorrhizal sister species Rhizopogon vinicolor and Rhizopogon vesiculosus (Basidiomycota: Boletales) reveals a divergence of the mating type B locus.</title>
        <authorList>
            <person name="Mujic A.B."/>
            <person name="Kuo A."/>
            <person name="Tritt A."/>
            <person name="Lipzen A."/>
            <person name="Chen C."/>
            <person name="Johnson J."/>
            <person name="Sharma A."/>
            <person name="Barry K."/>
            <person name="Grigoriev I.V."/>
            <person name="Spatafora J.W."/>
        </authorList>
    </citation>
    <scope>NUCLEOTIDE SEQUENCE [LARGE SCALE GENOMIC DNA]</scope>
    <source>
        <strain evidence="1 2">AM-OR11-056</strain>
    </source>
</reference>
<evidence type="ECO:0000313" key="2">
    <source>
        <dbReference type="Proteomes" id="UP000183567"/>
    </source>
</evidence>
<sequence>MALDHITKFISDSLHTGEDGMPSHQMPDTPQALSQLSAYLRLHCPICFGGSGWWQHCDPDMKVDCIDPPNPMPTVFIPEGDVKAMEDHVSSCRGRVGMPTQPRQLAEEVHDGYEDGMRLPASVLDGCSESFVAADEKHEKRAGFGLSDGEGCECLWSALKHLIPVLRVSGYHQQLFVLDVQVRYLDLKSLDASGQWLARKWMLCQKKKKIALEGLRELGTDDDILREEWAAQVAHQTKLIA</sequence>
<dbReference type="InterPro" id="IPR040521">
    <property type="entry name" value="KDZ"/>
</dbReference>
<feature type="non-terminal residue" evidence="1">
    <location>
        <position position="241"/>
    </location>
</feature>
<dbReference type="PANTHER" id="PTHR33096">
    <property type="entry name" value="CXC2 DOMAIN-CONTAINING PROTEIN"/>
    <property type="match status" value="1"/>
</dbReference>
<accession>A0A1J8QB11</accession>
<dbReference type="PANTHER" id="PTHR33096:SF1">
    <property type="entry name" value="CXC1-LIKE CYSTEINE CLUSTER ASSOCIATED WITH KDZ TRANSPOSASES DOMAIN-CONTAINING PROTEIN"/>
    <property type="match status" value="1"/>
</dbReference>
<protein>
    <submittedName>
        <fullName evidence="1">Uncharacterized protein</fullName>
    </submittedName>
</protein>
<proteinExistence type="predicted"/>
<dbReference type="EMBL" id="LVVM01006094">
    <property type="protein sequence ID" value="OJA08956.1"/>
    <property type="molecule type" value="Genomic_DNA"/>
</dbReference>
<dbReference type="AlphaFoldDB" id="A0A1J8QB11"/>
<dbReference type="Pfam" id="PF18758">
    <property type="entry name" value="KDZ"/>
    <property type="match status" value="1"/>
</dbReference>
<name>A0A1J8QB11_9AGAM</name>
<keyword evidence="2" id="KW-1185">Reference proteome</keyword>
<gene>
    <name evidence="1" type="ORF">AZE42_09857</name>
</gene>
<comment type="caution">
    <text evidence="1">The sequence shown here is derived from an EMBL/GenBank/DDBJ whole genome shotgun (WGS) entry which is preliminary data.</text>
</comment>
<dbReference type="OrthoDB" id="2666777at2759"/>
<evidence type="ECO:0000313" key="1">
    <source>
        <dbReference type="EMBL" id="OJA08956.1"/>
    </source>
</evidence>
<organism evidence="1 2">
    <name type="scientific">Rhizopogon vesiculosus</name>
    <dbReference type="NCBI Taxonomy" id="180088"/>
    <lineage>
        <taxon>Eukaryota</taxon>
        <taxon>Fungi</taxon>
        <taxon>Dikarya</taxon>
        <taxon>Basidiomycota</taxon>
        <taxon>Agaricomycotina</taxon>
        <taxon>Agaricomycetes</taxon>
        <taxon>Agaricomycetidae</taxon>
        <taxon>Boletales</taxon>
        <taxon>Suillineae</taxon>
        <taxon>Rhizopogonaceae</taxon>
        <taxon>Rhizopogon</taxon>
    </lineage>
</organism>